<feature type="region of interest" description="Disordered" evidence="2">
    <location>
        <begin position="280"/>
        <end position="300"/>
    </location>
</feature>
<feature type="region of interest" description="Disordered" evidence="2">
    <location>
        <begin position="368"/>
        <end position="393"/>
    </location>
</feature>
<dbReference type="EMBL" id="CAXKWB010046687">
    <property type="protein sequence ID" value="CAL4164119.1"/>
    <property type="molecule type" value="Genomic_DNA"/>
</dbReference>
<feature type="coiled-coil region" evidence="1">
    <location>
        <begin position="108"/>
        <end position="205"/>
    </location>
</feature>
<evidence type="ECO:0000256" key="2">
    <source>
        <dbReference type="SAM" id="MobiDB-lite"/>
    </source>
</evidence>
<sequence>MAEPVEDDLSALGAQDNSQYTNHVSDYLATANADTRPSPLRSPRTPAHRKISPRTLSGVNTGVGAAAAAAPASPYSSSSPLSSPRSDNSSSNYNIDASGSTYALQVALRNMKERYHKLQKKMSFIEDDNQRLITGKSELFGEIGKLQENSIKLREKNLSLNQEIHTKHQECCSLKENFSALSQENMSLNRTLAKSMQENRRLSKQVNLLGDENGRLRDKLSLIATQVKTLPGGASIAAAATAFSNTLSNPTKTKIVPLSEDLESLGDDLLSSKLITSLKGSNDYGSSSDSSEDELTSSVQTATHRMRELLAYLQKQNQNLVQISPFIHSALENSHLQSESDMDTLKSGSANQLDRALSVLTFNEDVHNLDPEGKVERPGHYDDHQHHSGDGEHYQSRLATCGSVINPHLISNRGRPTSPLSPESTGDNNILVDSAVSDRNNSPFDWRQVQVSDDDASDLRPEMRTVSTSP</sequence>
<reference evidence="3 4" key="1">
    <citation type="submission" date="2024-05" db="EMBL/GenBank/DDBJ databases">
        <authorList>
            <person name="Wallberg A."/>
        </authorList>
    </citation>
    <scope>NUCLEOTIDE SEQUENCE [LARGE SCALE GENOMIC DNA]</scope>
</reference>
<dbReference type="Gene3D" id="1.20.920.20">
    <property type="match status" value="1"/>
</dbReference>
<organism evidence="3 4">
    <name type="scientific">Meganyctiphanes norvegica</name>
    <name type="common">Northern krill</name>
    <name type="synonym">Thysanopoda norvegica</name>
    <dbReference type="NCBI Taxonomy" id="48144"/>
    <lineage>
        <taxon>Eukaryota</taxon>
        <taxon>Metazoa</taxon>
        <taxon>Ecdysozoa</taxon>
        <taxon>Arthropoda</taxon>
        <taxon>Crustacea</taxon>
        <taxon>Multicrustacea</taxon>
        <taxon>Malacostraca</taxon>
        <taxon>Eumalacostraca</taxon>
        <taxon>Eucarida</taxon>
        <taxon>Euphausiacea</taxon>
        <taxon>Euphausiidae</taxon>
        <taxon>Meganyctiphanes</taxon>
    </lineage>
</organism>
<dbReference type="AlphaFoldDB" id="A0AAV2S4L8"/>
<feature type="compositionally biased region" description="Low complexity" evidence="2">
    <location>
        <begin position="65"/>
        <end position="91"/>
    </location>
</feature>
<evidence type="ECO:0000313" key="4">
    <source>
        <dbReference type="Proteomes" id="UP001497623"/>
    </source>
</evidence>
<feature type="region of interest" description="Disordered" evidence="2">
    <location>
        <begin position="1"/>
        <end position="95"/>
    </location>
</feature>
<feature type="region of interest" description="Disordered" evidence="2">
    <location>
        <begin position="407"/>
        <end position="470"/>
    </location>
</feature>
<name>A0AAV2S4L8_MEGNR</name>
<comment type="caution">
    <text evidence="3">The sequence shown here is derived from an EMBL/GenBank/DDBJ whole genome shotgun (WGS) entry which is preliminary data.</text>
</comment>
<keyword evidence="1" id="KW-0175">Coiled coil</keyword>
<keyword evidence="4" id="KW-1185">Reference proteome</keyword>
<evidence type="ECO:0000256" key="1">
    <source>
        <dbReference type="SAM" id="Coils"/>
    </source>
</evidence>
<accession>A0AAV2S4L8</accession>
<protein>
    <submittedName>
        <fullName evidence="3">Uncharacterized protein</fullName>
    </submittedName>
</protein>
<feature type="compositionally biased region" description="Polar residues" evidence="2">
    <location>
        <begin position="15"/>
        <end position="24"/>
    </location>
</feature>
<feature type="compositionally biased region" description="Polar residues" evidence="2">
    <location>
        <begin position="414"/>
        <end position="428"/>
    </location>
</feature>
<proteinExistence type="predicted"/>
<evidence type="ECO:0000313" key="3">
    <source>
        <dbReference type="EMBL" id="CAL4164119.1"/>
    </source>
</evidence>
<feature type="non-terminal residue" evidence="3">
    <location>
        <position position="470"/>
    </location>
</feature>
<dbReference type="Proteomes" id="UP001497623">
    <property type="component" value="Unassembled WGS sequence"/>
</dbReference>
<feature type="compositionally biased region" description="Low complexity" evidence="2">
    <location>
        <begin position="35"/>
        <end position="45"/>
    </location>
</feature>
<gene>
    <name evidence="3" type="ORF">MNOR_LOCUS33096</name>
</gene>